<evidence type="ECO:0000313" key="1">
    <source>
        <dbReference type="EMBL" id="KAJ2768694.1"/>
    </source>
</evidence>
<gene>
    <name evidence="1" type="primary">TAP42</name>
    <name evidence="1" type="ORF">IWQ57_003428</name>
</gene>
<sequence>MEEDAAPEVPLSVGLARAQQKLLAINKSSLATRSDEYQGMARSLVQQLRGCVDQIRRRALFSANETADDYSTGELKLVLAGAYLGEALQKTTGPAARAAILEEALAHYRQFLDTCRNIGLAARPTSAGERDGGDGARAPAGAGQSRMQKIERFKQQRAMEAAVAELEARLAGSTDGAEEDADDIEREHAVKLIELKIHQVTDDIDLVQSELEMARQMEAMERARGSNAPPSGSGGEAAGDWRLDPQSYSQIDPRTGRAARPTFNSKGQPMQPFVLTSERQRIRDGVFRPGWALPTMTIDEYLAQEQERGNIISGGGKEPDAKPEISDNDHEALDAETKKQREWDDFKDANPRGWGNRGGNRG</sequence>
<evidence type="ECO:0000313" key="2">
    <source>
        <dbReference type="Proteomes" id="UP001140234"/>
    </source>
</evidence>
<proteinExistence type="predicted"/>
<reference evidence="1" key="1">
    <citation type="submission" date="2022-07" db="EMBL/GenBank/DDBJ databases">
        <title>Phylogenomic reconstructions and comparative analyses of Kickxellomycotina fungi.</title>
        <authorList>
            <person name="Reynolds N.K."/>
            <person name="Stajich J.E."/>
            <person name="Barry K."/>
            <person name="Grigoriev I.V."/>
            <person name="Crous P."/>
            <person name="Smith M.E."/>
        </authorList>
    </citation>
    <scope>NUCLEOTIDE SEQUENCE</scope>
    <source>
        <strain evidence="1">CBS 109366</strain>
    </source>
</reference>
<keyword evidence="2" id="KW-1185">Reference proteome</keyword>
<dbReference type="Proteomes" id="UP001140234">
    <property type="component" value="Unassembled WGS sequence"/>
</dbReference>
<accession>A0ACC1JWH2</accession>
<dbReference type="EMBL" id="JANBUJ010001110">
    <property type="protein sequence ID" value="KAJ2768694.1"/>
    <property type="molecule type" value="Genomic_DNA"/>
</dbReference>
<protein>
    <submittedName>
        <fullName evidence="1">Type 2A phosphatase-associated protein 42</fullName>
    </submittedName>
</protein>
<name>A0ACC1JWH2_9FUNG</name>
<comment type="caution">
    <text evidence="1">The sequence shown here is derived from an EMBL/GenBank/DDBJ whole genome shotgun (WGS) entry which is preliminary data.</text>
</comment>
<organism evidence="1 2">
    <name type="scientific">Coemansia nantahalensis</name>
    <dbReference type="NCBI Taxonomy" id="2789366"/>
    <lineage>
        <taxon>Eukaryota</taxon>
        <taxon>Fungi</taxon>
        <taxon>Fungi incertae sedis</taxon>
        <taxon>Zoopagomycota</taxon>
        <taxon>Kickxellomycotina</taxon>
        <taxon>Kickxellomycetes</taxon>
        <taxon>Kickxellales</taxon>
        <taxon>Kickxellaceae</taxon>
        <taxon>Coemansia</taxon>
    </lineage>
</organism>